<comment type="function">
    <text evidence="16">Part of the Sec protein translocase complex. Interacts with the SecYEG preprotein conducting channel. Has a central role in coupling the hydrolysis of ATP to the transfer of proteins into and across the cell membrane, serving both as a receptor for the preprotein-SecB complex and as an ATP-driven molecular motor driving the stepwise translocation of polypeptide chains across the membrane.</text>
</comment>
<comment type="cofactor">
    <cofactor evidence="1">
        <name>Zn(2+)</name>
        <dbReference type="ChEBI" id="CHEBI:29105"/>
    </cofactor>
</comment>
<name>A0A089YSG6_9PSED</name>
<keyword evidence="4 16" id="KW-1003">Cell membrane</keyword>
<dbReference type="FunFam" id="3.40.50.300:FF:000081">
    <property type="entry name" value="Preprotein translocase subunit SecA"/>
    <property type="match status" value="1"/>
</dbReference>
<reference evidence="20 21" key="1">
    <citation type="journal article" date="2015" name="J. Biotechnol.">
        <title>Complete genome sequence of Pseudomonas rhizosphaerae IH5T (=DSM 16299T), a phosphate-solubilizing rhizobacterium for bacterial biofertilizer.</title>
        <authorList>
            <person name="Kwak Y."/>
            <person name="Jung B.K."/>
            <person name="Shin J.H."/>
        </authorList>
    </citation>
    <scope>NUCLEOTIDE SEQUENCE [LARGE SCALE GENOMIC DNA]</scope>
    <source>
        <strain evidence="20">DSM 16299</strain>
    </source>
</reference>
<comment type="catalytic activity">
    <reaction evidence="15 16">
        <text>ATP + H2O + cellular proteinSide 1 = ADP + phosphate + cellular proteinSide 2.</text>
        <dbReference type="EC" id="7.4.2.8"/>
    </reaction>
</comment>
<evidence type="ECO:0000259" key="18">
    <source>
        <dbReference type="PROSITE" id="PS51192"/>
    </source>
</evidence>
<dbReference type="Pfam" id="PF07517">
    <property type="entry name" value="SecA_DEAD"/>
    <property type="match status" value="1"/>
</dbReference>
<dbReference type="GO" id="GO:0046872">
    <property type="term" value="F:metal ion binding"/>
    <property type="evidence" value="ECO:0007669"/>
    <property type="project" value="UniProtKB-KW"/>
</dbReference>
<evidence type="ECO:0000256" key="14">
    <source>
        <dbReference type="ARBA" id="ARBA00023136"/>
    </source>
</evidence>
<dbReference type="GO" id="GO:0017038">
    <property type="term" value="P:protein import"/>
    <property type="evidence" value="ECO:0007669"/>
    <property type="project" value="InterPro"/>
</dbReference>
<dbReference type="STRING" id="216142.LT40_04140"/>
<feature type="binding site" evidence="16">
    <location>
        <begin position="105"/>
        <end position="109"/>
    </location>
    <ligand>
        <name>ATP</name>
        <dbReference type="ChEBI" id="CHEBI:30616"/>
    </ligand>
</feature>
<keyword evidence="5 16" id="KW-0963">Cytoplasm</keyword>
<feature type="domain" description="Helicase ATP-binding" evidence="18">
    <location>
        <begin position="89"/>
        <end position="247"/>
    </location>
</feature>
<keyword evidence="21" id="KW-1185">Reference proteome</keyword>
<evidence type="ECO:0000259" key="19">
    <source>
        <dbReference type="PROSITE" id="PS51196"/>
    </source>
</evidence>
<evidence type="ECO:0000256" key="1">
    <source>
        <dbReference type="ARBA" id="ARBA00001947"/>
    </source>
</evidence>
<keyword evidence="10 16" id="KW-0067">ATP-binding</keyword>
<dbReference type="CDD" id="cd17928">
    <property type="entry name" value="DEXDc_SecA"/>
    <property type="match status" value="1"/>
</dbReference>
<feature type="binding site" evidence="16">
    <location>
        <position position="512"/>
    </location>
    <ligand>
        <name>ATP</name>
        <dbReference type="ChEBI" id="CHEBI:30616"/>
    </ligand>
</feature>
<dbReference type="NCBIfam" id="NF009538">
    <property type="entry name" value="PRK12904.1"/>
    <property type="match status" value="1"/>
</dbReference>
<dbReference type="Pfam" id="PF21090">
    <property type="entry name" value="P-loop_SecA"/>
    <property type="match status" value="1"/>
</dbReference>
<evidence type="ECO:0000256" key="5">
    <source>
        <dbReference type="ARBA" id="ARBA00022490"/>
    </source>
</evidence>
<evidence type="ECO:0000256" key="3">
    <source>
        <dbReference type="ARBA" id="ARBA00022448"/>
    </source>
</evidence>
<dbReference type="InterPro" id="IPR036670">
    <property type="entry name" value="SecA_X-link_sf"/>
</dbReference>
<organism evidence="20 21">
    <name type="scientific">Pseudomonas rhizosphaerae</name>
    <dbReference type="NCBI Taxonomy" id="216142"/>
    <lineage>
        <taxon>Bacteria</taxon>
        <taxon>Pseudomonadati</taxon>
        <taxon>Pseudomonadota</taxon>
        <taxon>Gammaproteobacteria</taxon>
        <taxon>Pseudomonadales</taxon>
        <taxon>Pseudomonadaceae</taxon>
        <taxon>Pseudomonas</taxon>
    </lineage>
</organism>
<dbReference type="InterPro" id="IPR036266">
    <property type="entry name" value="SecA_Wing/Scaffold_sf"/>
</dbReference>
<dbReference type="InterPro" id="IPR014001">
    <property type="entry name" value="Helicase_ATP-bd"/>
</dbReference>
<dbReference type="FunFam" id="3.40.50.300:FF:000113">
    <property type="entry name" value="Preprotein translocase subunit SecA"/>
    <property type="match status" value="1"/>
</dbReference>
<keyword evidence="14 16" id="KW-0472">Membrane</keyword>
<keyword evidence="8 16" id="KW-0547">Nucleotide-binding</keyword>
<keyword evidence="7" id="KW-0479">Metal-binding</keyword>
<dbReference type="GO" id="GO:0008564">
    <property type="term" value="F:protein-exporting ATPase activity"/>
    <property type="evidence" value="ECO:0007669"/>
    <property type="project" value="UniProtKB-EC"/>
</dbReference>
<evidence type="ECO:0000256" key="7">
    <source>
        <dbReference type="ARBA" id="ARBA00022723"/>
    </source>
</evidence>
<sequence>MFAPLLKKLFGSKNEREVRRMLKTVQAVNAFEEQMVALSDEQLRAKTAEFKARLAKGETLDQLLPEAFAVCREAGKRVMGMRHFDVQLIGGITLHEGMIAEMRTGEGKTLVATLGVYLNALSGKGVHVVTVNDYLARRDANWMRPLYEYLGLTVGVVTPFAPPEEKRLAYAADITYGTNNEFGFDYLRDNMAFSMEEKFQRELNFAVIDEVDSILIDEARTPLIISGQAEDSSKLYTEINRLIPQLEQHIEEVEGQVTKEGHYSIDEKTRQVELNEGGHQYIEEMLTRAGLLAEGESLYSAHNLGLLTHVYAGLRAHKLFNRNVEYIVQDGQILLVDEHTGRTMPGRRLSEGLHQAIEAKENLNIQAESQTLASTTFQNYFRLYNKLSGMTGTADTEAFEFAQIYQLNVMVIPPNKPLARKDFNDLVYLTADEKYAAIVTDIKESMAQGRPVLVGTATIETSEHMSRLLNQEGIEHKVLNAKFHEKEAEIIAQAGRPGALTIATNMAGRGTDILLGGNWEVEVASLENPSEEQIAQIKADWQKRHQQVLESGGLHVIASERHESRRIDNQLRGRAGRQGDAGSSRFYLSLEDSLMRIFASDRVKNFMKALGMQSGEAIEHRMVTNAIEKAQRKVEGRNFDIRKQLLEFDDVANEQRKVIYHMRNSLLASDNVGDTIADFRQEVLGQLFAQHIPPQSLPEQWDVAGLEAALQTDFGVSLPIQQWLDADDKLYEETLREKVMAELLAAYTEKEDQASADALRTFEKQILLRVLDDLWKDHLSTMDHLRHGIHLRGYAQKNPKQEYKRESFSLFQELLDSIKRDTIRVLSHVQVRREDPVEEEARLRRDAEELAARMQFEHAPAPGLDQPEVLAEDAEVIAATVSEPVRNDQKLGRNELCWCGSGKKFKHCHGKID</sequence>
<dbReference type="GO" id="GO:0005886">
    <property type="term" value="C:plasma membrane"/>
    <property type="evidence" value="ECO:0007669"/>
    <property type="project" value="UniProtKB-SubCell"/>
</dbReference>
<dbReference type="SMART" id="SM00957">
    <property type="entry name" value="SecA_DEAD"/>
    <property type="match status" value="1"/>
</dbReference>
<feature type="binding site" evidence="16">
    <location>
        <position position="87"/>
    </location>
    <ligand>
        <name>ATP</name>
        <dbReference type="ChEBI" id="CHEBI:30616"/>
    </ligand>
</feature>
<dbReference type="SMART" id="SM00958">
    <property type="entry name" value="SecA_PP_bind"/>
    <property type="match status" value="1"/>
</dbReference>
<dbReference type="PRINTS" id="PR00906">
    <property type="entry name" value="SECA"/>
</dbReference>
<dbReference type="SUPFAM" id="SSF52540">
    <property type="entry name" value="P-loop containing nucleoside triphosphate hydrolases"/>
    <property type="match status" value="2"/>
</dbReference>
<keyword evidence="9" id="KW-0862">Zinc</keyword>
<dbReference type="InterPro" id="IPR044722">
    <property type="entry name" value="SecA_SF2_C"/>
</dbReference>
<dbReference type="FunFam" id="1.10.3060.10:FF:000003">
    <property type="entry name" value="Protein translocase subunit SecA"/>
    <property type="match status" value="1"/>
</dbReference>
<dbReference type="Gene3D" id="1.10.3060.10">
    <property type="entry name" value="Helical scaffold and wing domains of SecA"/>
    <property type="match status" value="1"/>
</dbReference>
<dbReference type="Pfam" id="PF02810">
    <property type="entry name" value="SEC-C"/>
    <property type="match status" value="1"/>
</dbReference>
<comment type="similarity">
    <text evidence="2 16 17">Belongs to the SecA family.</text>
</comment>
<evidence type="ECO:0000256" key="15">
    <source>
        <dbReference type="ARBA" id="ARBA00034006"/>
    </source>
</evidence>
<evidence type="ECO:0000256" key="11">
    <source>
        <dbReference type="ARBA" id="ARBA00022927"/>
    </source>
</evidence>
<accession>A0A089YSG6</accession>
<evidence type="ECO:0000256" key="4">
    <source>
        <dbReference type="ARBA" id="ARBA00022475"/>
    </source>
</evidence>
<dbReference type="GO" id="GO:0005524">
    <property type="term" value="F:ATP binding"/>
    <property type="evidence" value="ECO:0007669"/>
    <property type="project" value="UniProtKB-UniRule"/>
</dbReference>
<evidence type="ECO:0000256" key="9">
    <source>
        <dbReference type="ARBA" id="ARBA00022833"/>
    </source>
</evidence>
<dbReference type="PROSITE" id="PS51192">
    <property type="entry name" value="HELICASE_ATP_BIND_1"/>
    <property type="match status" value="1"/>
</dbReference>
<dbReference type="PANTHER" id="PTHR30612:SF0">
    <property type="entry name" value="CHLOROPLAST PROTEIN-TRANSPORTING ATPASE"/>
    <property type="match status" value="1"/>
</dbReference>
<dbReference type="GO" id="GO:0043952">
    <property type="term" value="P:protein transport by the Sec complex"/>
    <property type="evidence" value="ECO:0007669"/>
    <property type="project" value="UniProtKB-ARBA"/>
</dbReference>
<dbReference type="eggNOG" id="COG0653">
    <property type="taxonomic scope" value="Bacteria"/>
</dbReference>
<dbReference type="GO" id="GO:0065002">
    <property type="term" value="P:intracellular protein transmembrane transport"/>
    <property type="evidence" value="ECO:0007669"/>
    <property type="project" value="UniProtKB-UniRule"/>
</dbReference>
<dbReference type="HAMAP" id="MF_01382">
    <property type="entry name" value="SecA"/>
    <property type="match status" value="1"/>
</dbReference>
<evidence type="ECO:0000313" key="20">
    <source>
        <dbReference type="EMBL" id="AIS16640.1"/>
    </source>
</evidence>
<dbReference type="Gene3D" id="3.40.50.300">
    <property type="entry name" value="P-loop containing nucleotide triphosphate hydrolases"/>
    <property type="match status" value="2"/>
</dbReference>
<dbReference type="InterPro" id="IPR000185">
    <property type="entry name" value="SecA"/>
</dbReference>
<keyword evidence="3 16" id="KW-0813">Transport</keyword>
<evidence type="ECO:0000256" key="6">
    <source>
        <dbReference type="ARBA" id="ARBA00022519"/>
    </source>
</evidence>
<dbReference type="GO" id="GO:0006605">
    <property type="term" value="P:protein targeting"/>
    <property type="evidence" value="ECO:0007669"/>
    <property type="project" value="UniProtKB-UniRule"/>
</dbReference>
<dbReference type="AlphaFoldDB" id="A0A089YSG6"/>
<protein>
    <recommendedName>
        <fullName evidence="16 17">Protein translocase subunit SecA</fullName>
        <ecNumber evidence="16">7.4.2.8</ecNumber>
    </recommendedName>
</protein>
<dbReference type="RefSeq" id="WP_043186862.1">
    <property type="nucleotide sequence ID" value="NZ_CP009533.1"/>
</dbReference>
<evidence type="ECO:0000256" key="12">
    <source>
        <dbReference type="ARBA" id="ARBA00022967"/>
    </source>
</evidence>
<evidence type="ECO:0000256" key="16">
    <source>
        <dbReference type="HAMAP-Rule" id="MF_01382"/>
    </source>
</evidence>
<feature type="domain" description="SecA family profile" evidence="19">
    <location>
        <begin position="3"/>
        <end position="619"/>
    </location>
</feature>
<dbReference type="InterPro" id="IPR011116">
    <property type="entry name" value="SecA_Wing/Scaffold"/>
</dbReference>
<dbReference type="InterPro" id="IPR004027">
    <property type="entry name" value="SEC_C_motif"/>
</dbReference>
<evidence type="ECO:0000313" key="21">
    <source>
        <dbReference type="Proteomes" id="UP000029499"/>
    </source>
</evidence>
<dbReference type="KEGG" id="prh:LT40_04140"/>
<comment type="subcellular location">
    <subcellularLocation>
        <location evidence="16">Cell membrane</location>
        <topology evidence="16">Peripheral membrane protein</topology>
        <orientation evidence="16">Cytoplasmic side</orientation>
    </subcellularLocation>
    <subcellularLocation>
        <location evidence="16">Cytoplasm</location>
    </subcellularLocation>
    <text evidence="16">Distribution is 50-50.</text>
</comment>
<dbReference type="Pfam" id="PF01043">
    <property type="entry name" value="SecA_PP_bind"/>
    <property type="match status" value="1"/>
</dbReference>
<evidence type="ECO:0000256" key="17">
    <source>
        <dbReference type="RuleBase" id="RU003874"/>
    </source>
</evidence>
<keyword evidence="13 16" id="KW-0811">Translocation</keyword>
<dbReference type="EMBL" id="CP009533">
    <property type="protein sequence ID" value="AIS16640.1"/>
    <property type="molecule type" value="Genomic_DNA"/>
</dbReference>
<dbReference type="InterPro" id="IPR027417">
    <property type="entry name" value="P-loop_NTPase"/>
</dbReference>
<dbReference type="Proteomes" id="UP000029499">
    <property type="component" value="Chromosome"/>
</dbReference>
<dbReference type="HOGENOM" id="CLU_005314_3_0_6"/>
<comment type="subunit">
    <text evidence="16">Monomer and homodimer. Part of the essential Sec protein translocation apparatus which comprises SecA, SecYEG and auxiliary proteins SecDF-YajC and YidC.</text>
</comment>
<keyword evidence="11 16" id="KW-0653">Protein transport</keyword>
<dbReference type="NCBIfam" id="TIGR00963">
    <property type="entry name" value="secA"/>
    <property type="match status" value="1"/>
</dbReference>
<dbReference type="SUPFAM" id="SSF81767">
    <property type="entry name" value="Pre-protein crosslinking domain of SecA"/>
    <property type="match status" value="1"/>
</dbReference>
<dbReference type="CDD" id="cd18803">
    <property type="entry name" value="SF2_C_secA"/>
    <property type="match status" value="1"/>
</dbReference>
<dbReference type="PANTHER" id="PTHR30612">
    <property type="entry name" value="SECA INNER MEMBRANE COMPONENT OF SEC PROTEIN SECRETION SYSTEM"/>
    <property type="match status" value="1"/>
</dbReference>
<dbReference type="SUPFAM" id="SSF81886">
    <property type="entry name" value="Helical scaffold and wing domains of SecA"/>
    <property type="match status" value="1"/>
</dbReference>
<evidence type="ECO:0000256" key="10">
    <source>
        <dbReference type="ARBA" id="ARBA00022840"/>
    </source>
</evidence>
<dbReference type="InterPro" id="IPR011115">
    <property type="entry name" value="SecA_DEAD"/>
</dbReference>
<dbReference type="Pfam" id="PF07516">
    <property type="entry name" value="SecA_SW"/>
    <property type="match status" value="1"/>
</dbReference>
<keyword evidence="12 16" id="KW-1278">Translocase</keyword>
<evidence type="ECO:0000256" key="8">
    <source>
        <dbReference type="ARBA" id="ARBA00022741"/>
    </source>
</evidence>
<dbReference type="Gene3D" id="3.90.1440.10">
    <property type="entry name" value="SecA, preprotein cross-linking domain"/>
    <property type="match status" value="1"/>
</dbReference>
<dbReference type="OrthoDB" id="9805579at2"/>
<dbReference type="GO" id="GO:0005829">
    <property type="term" value="C:cytosol"/>
    <property type="evidence" value="ECO:0007669"/>
    <property type="project" value="TreeGrafter"/>
</dbReference>
<keyword evidence="6" id="KW-0997">Cell inner membrane</keyword>
<dbReference type="FunFam" id="3.90.1440.10:FF:000001">
    <property type="entry name" value="Preprotein translocase subunit SecA"/>
    <property type="match status" value="1"/>
</dbReference>
<dbReference type="GO" id="GO:0031522">
    <property type="term" value="C:cell envelope Sec protein transport complex"/>
    <property type="evidence" value="ECO:0007669"/>
    <property type="project" value="TreeGrafter"/>
</dbReference>
<evidence type="ECO:0000256" key="13">
    <source>
        <dbReference type="ARBA" id="ARBA00023010"/>
    </source>
</evidence>
<dbReference type="EC" id="7.4.2.8" evidence="16"/>
<proteinExistence type="inferred from homology"/>
<dbReference type="PROSITE" id="PS51196">
    <property type="entry name" value="SECA_MOTOR_DEAD"/>
    <property type="match status" value="1"/>
</dbReference>
<evidence type="ECO:0000256" key="2">
    <source>
        <dbReference type="ARBA" id="ARBA00007650"/>
    </source>
</evidence>
<gene>
    <name evidence="16 20" type="primary">secA</name>
    <name evidence="20" type="ORF">LT40_04140</name>
</gene>
<dbReference type="InterPro" id="IPR014018">
    <property type="entry name" value="SecA_motor_DEAD"/>
</dbReference>
<dbReference type="InterPro" id="IPR011130">
    <property type="entry name" value="SecA_preprotein_X-link_dom"/>
</dbReference>